<organism evidence="2">
    <name type="scientific">Wolinella succinogenes (strain ATCC 29543 / DSM 1740 / CCUG 13145 / JCM 31913 / LMG 7466 / NCTC 11488 / FDC 602W)</name>
    <name type="common">Vibrio succinogenes</name>
    <dbReference type="NCBI Taxonomy" id="273121"/>
    <lineage>
        <taxon>Bacteria</taxon>
        <taxon>Pseudomonadati</taxon>
        <taxon>Campylobacterota</taxon>
        <taxon>Epsilonproteobacteria</taxon>
        <taxon>Campylobacterales</taxon>
        <taxon>Helicobacteraceae</taxon>
        <taxon>Wolinella</taxon>
    </lineage>
</organism>
<dbReference type="HOGENOM" id="CLU_095266_0_0_7"/>
<dbReference type="InterPro" id="IPR016181">
    <property type="entry name" value="Acyl_CoA_acyltransferase"/>
</dbReference>
<gene>
    <name evidence="1" type="ordered locus">WS0049</name>
</gene>
<proteinExistence type="predicted"/>
<evidence type="ECO:0000313" key="2">
    <source>
        <dbReference type="Proteomes" id="UP000000422"/>
    </source>
</evidence>
<evidence type="ECO:0000313" key="1">
    <source>
        <dbReference type="EMBL" id="CAE09219.1"/>
    </source>
</evidence>
<dbReference type="RefSeq" id="WP_011138019.1">
    <property type="nucleotide sequence ID" value="NC_005090.1"/>
</dbReference>
<dbReference type="SUPFAM" id="SSF55729">
    <property type="entry name" value="Acyl-CoA N-acyltransferases (Nat)"/>
    <property type="match status" value="1"/>
</dbReference>
<dbReference type="Gene3D" id="3.40.630.30">
    <property type="match status" value="1"/>
</dbReference>
<dbReference type="AlphaFoldDB" id="Q7MSW4"/>
<keyword evidence="2" id="KW-1185">Reference proteome</keyword>
<dbReference type="eggNOG" id="ENOG5032V5D">
    <property type="taxonomic scope" value="Bacteria"/>
</dbReference>
<dbReference type="EMBL" id="BX571657">
    <property type="protein sequence ID" value="CAE09219.1"/>
    <property type="molecule type" value="Genomic_DNA"/>
</dbReference>
<dbReference type="KEGG" id="wsu:WS0049"/>
<sequence length="244" mass="28532">MILLQRAKSQELWFAPTPSPKECYSLKAFVQCQETQTPWGFVKEPFFTRLIDLESPFEEEFDKNVRYEIKRAQKESLLFSWGEGVPRFVKFFNAFAQSKGLSLLNEAELSYMGEHLRLTEIRANGEPLVMHSYLLDHSIKRVRLLHSASLFRLSQEKDFRALVGRANRLLHFLDMERFKEEGFKIYDFGGVSHSQDPALLGINRFKEGFGGREVEEPTFRGWLFVALLKIFTLKGRLQTWKRAI</sequence>
<dbReference type="Proteomes" id="UP000000422">
    <property type="component" value="Chromosome"/>
</dbReference>
<name>Q7MSW4_WOLSU</name>
<reference evidence="1 2" key="1">
    <citation type="journal article" date="2003" name="Proc. Natl. Acad. Sci. U.S.A.">
        <title>Complete genome sequence and analysis of Wolinella succinogenes.</title>
        <authorList>
            <person name="Baar C."/>
            <person name="Eppinger M."/>
            <person name="Raddatz G."/>
            <person name="Simon JM."/>
            <person name="Lanz C."/>
            <person name="Klimmek O."/>
            <person name="Nandakumar R."/>
            <person name="Gross R."/>
            <person name="Rosinus A."/>
            <person name="Keller H."/>
            <person name="Jagtap P."/>
            <person name="Linke B."/>
            <person name="Meyer F."/>
            <person name="Lederer H."/>
            <person name="Schuster S.C."/>
        </authorList>
    </citation>
    <scope>NUCLEOTIDE SEQUENCE [LARGE SCALE GENOMIC DNA]</scope>
    <source>
        <strain evidence="2">ATCC 29543 / DSM 1740 / CCUG 13145 / JCM 31913 / LMG 7466 / NCTC 11488 / FDC 602W</strain>
    </source>
</reference>
<protein>
    <recommendedName>
        <fullName evidence="3">BioF2-like acetyltransferase domain-containing protein</fullName>
    </recommendedName>
</protein>
<accession>Q7MSW4</accession>
<evidence type="ECO:0008006" key="3">
    <source>
        <dbReference type="Google" id="ProtNLM"/>
    </source>
</evidence>
<dbReference type="STRING" id="273121.WS0049"/>